<comment type="subunit">
    <text evidence="7">Consists of a catalytic RNA component (M1 or rnpB) and a protein subunit.</text>
</comment>
<keyword evidence="5 7" id="KW-0378">Hydrolase</keyword>
<keyword evidence="11" id="KW-1185">Reference proteome</keyword>
<keyword evidence="4 7" id="KW-0255">Endonuclease</keyword>
<dbReference type="PANTHER" id="PTHR33992">
    <property type="entry name" value="RIBONUCLEASE P PROTEIN COMPONENT"/>
    <property type="match status" value="1"/>
</dbReference>
<dbReference type="GO" id="GO:0004526">
    <property type="term" value="F:ribonuclease P activity"/>
    <property type="evidence" value="ECO:0007669"/>
    <property type="project" value="UniProtKB-UniRule"/>
</dbReference>
<dbReference type="InterPro" id="IPR020568">
    <property type="entry name" value="Ribosomal_Su5_D2-typ_SF"/>
</dbReference>
<feature type="compositionally biased region" description="Polar residues" evidence="9">
    <location>
        <begin position="10"/>
        <end position="21"/>
    </location>
</feature>
<evidence type="ECO:0000256" key="1">
    <source>
        <dbReference type="ARBA" id="ARBA00002663"/>
    </source>
</evidence>
<gene>
    <name evidence="7" type="primary">rnpA</name>
    <name evidence="10" type="ORF">GY22_04765</name>
</gene>
<comment type="caution">
    <text evidence="10">The sequence shown here is derived from an EMBL/GenBank/DDBJ whole genome shotgun (WGS) entry which is preliminary data.</text>
</comment>
<evidence type="ECO:0000256" key="4">
    <source>
        <dbReference type="ARBA" id="ARBA00022759"/>
    </source>
</evidence>
<dbReference type="Gene3D" id="3.30.230.10">
    <property type="match status" value="1"/>
</dbReference>
<feature type="compositionally biased region" description="Basic and acidic residues" evidence="9">
    <location>
        <begin position="126"/>
        <end position="137"/>
    </location>
</feature>
<dbReference type="HAMAP" id="MF_00227">
    <property type="entry name" value="RNase_P"/>
    <property type="match status" value="1"/>
</dbReference>
<dbReference type="InterPro" id="IPR014721">
    <property type="entry name" value="Ribsml_uS5_D2-typ_fold_subgr"/>
</dbReference>
<feature type="region of interest" description="Disordered" evidence="9">
    <location>
        <begin position="109"/>
        <end position="137"/>
    </location>
</feature>
<dbReference type="RefSeq" id="WP_017835071.1">
    <property type="nucleotide sequence ID" value="NZ_JSUH01000003.1"/>
</dbReference>
<dbReference type="GO" id="GO:0000049">
    <property type="term" value="F:tRNA binding"/>
    <property type="evidence" value="ECO:0007669"/>
    <property type="project" value="UniProtKB-UniRule"/>
</dbReference>
<dbReference type="InterPro" id="IPR020539">
    <property type="entry name" value="RNase_P_CS"/>
</dbReference>
<protein>
    <recommendedName>
        <fullName evidence="7 8">Ribonuclease P protein component</fullName>
        <shortName evidence="7">RNase P protein</shortName>
        <shortName evidence="7">RNaseP protein</shortName>
        <ecNumber evidence="7 8">3.1.26.5</ecNumber>
    </recommendedName>
    <alternativeName>
        <fullName evidence="7">Protein C5</fullName>
    </alternativeName>
</protein>
<organism evidence="10 11">
    <name type="scientific">Kocuria rosea subsp. polaris</name>
    <dbReference type="NCBI Taxonomy" id="136273"/>
    <lineage>
        <taxon>Bacteria</taxon>
        <taxon>Bacillati</taxon>
        <taxon>Actinomycetota</taxon>
        <taxon>Actinomycetes</taxon>
        <taxon>Micrococcales</taxon>
        <taxon>Micrococcaceae</taxon>
        <taxon>Kocuria</taxon>
    </lineage>
</organism>
<evidence type="ECO:0000256" key="2">
    <source>
        <dbReference type="ARBA" id="ARBA00022694"/>
    </source>
</evidence>
<accession>A0A0A6YD09</accession>
<proteinExistence type="inferred from homology"/>
<evidence type="ECO:0000313" key="11">
    <source>
        <dbReference type="Proteomes" id="UP000030466"/>
    </source>
</evidence>
<comment type="similarity">
    <text evidence="7">Belongs to the RnpA family.</text>
</comment>
<dbReference type="Proteomes" id="UP000030466">
    <property type="component" value="Unassembled WGS sequence"/>
</dbReference>
<dbReference type="SUPFAM" id="SSF54211">
    <property type="entry name" value="Ribosomal protein S5 domain 2-like"/>
    <property type="match status" value="1"/>
</dbReference>
<dbReference type="OrthoDB" id="196964at2"/>
<keyword evidence="6 7" id="KW-0694">RNA-binding</keyword>
<evidence type="ECO:0000256" key="5">
    <source>
        <dbReference type="ARBA" id="ARBA00022801"/>
    </source>
</evidence>
<reference evidence="10 11" key="1">
    <citation type="journal article" date="2003" name="Int. J. Syst. Evol. Microbiol.">
        <title>Kocuria polaris sp. nov., an orange-pigmented psychrophilic bacterium isolated from an Antarctic cyanobacterial mat sample.</title>
        <authorList>
            <person name="Reddy G.S."/>
            <person name="Prakash J.S."/>
            <person name="Prabahar V."/>
            <person name="Matsumoto G.I."/>
            <person name="Stackebrandt E."/>
            <person name="Shivaji S."/>
        </authorList>
    </citation>
    <scope>NUCLEOTIDE SEQUENCE [LARGE SCALE GENOMIC DNA]</scope>
    <source>
        <strain evidence="10 11">CMS 76or</strain>
    </source>
</reference>
<sequence>MLPEQHRIRTSAQFSATTRSGARNGRRNVVVYVRPTGEEHPARFGFVVSKAVGNAVRRNKVKRRLRELAQTTVRQAPYGYDVVVRALPPASRADWAELAADYAKAWRTASARAGAPGTAGTTTTAADRRPAREEPES</sequence>
<dbReference type="EC" id="3.1.26.5" evidence="7 8"/>
<keyword evidence="2 7" id="KW-0819">tRNA processing</keyword>
<evidence type="ECO:0000256" key="7">
    <source>
        <dbReference type="HAMAP-Rule" id="MF_00227"/>
    </source>
</evidence>
<dbReference type="GO" id="GO:0030677">
    <property type="term" value="C:ribonuclease P complex"/>
    <property type="evidence" value="ECO:0007669"/>
    <property type="project" value="TreeGrafter"/>
</dbReference>
<dbReference type="NCBIfam" id="TIGR00188">
    <property type="entry name" value="rnpA"/>
    <property type="match status" value="1"/>
</dbReference>
<evidence type="ECO:0000256" key="6">
    <source>
        <dbReference type="ARBA" id="ARBA00022884"/>
    </source>
</evidence>
<name>A0A0A6YD09_KOCRO</name>
<keyword evidence="3 7" id="KW-0540">Nuclease</keyword>
<evidence type="ECO:0000256" key="3">
    <source>
        <dbReference type="ARBA" id="ARBA00022722"/>
    </source>
</evidence>
<feature type="region of interest" description="Disordered" evidence="9">
    <location>
        <begin position="1"/>
        <end position="21"/>
    </location>
</feature>
<evidence type="ECO:0000313" key="10">
    <source>
        <dbReference type="EMBL" id="KHD98367.1"/>
    </source>
</evidence>
<dbReference type="PANTHER" id="PTHR33992:SF1">
    <property type="entry name" value="RIBONUCLEASE P PROTEIN COMPONENT"/>
    <property type="match status" value="1"/>
</dbReference>
<dbReference type="GO" id="GO:0042781">
    <property type="term" value="F:3'-tRNA processing endoribonuclease activity"/>
    <property type="evidence" value="ECO:0007669"/>
    <property type="project" value="TreeGrafter"/>
</dbReference>
<comment type="function">
    <text evidence="1 7">RNaseP catalyzes the removal of the 5'-leader sequence from pre-tRNA to produce the mature 5'-terminus. It can also cleave other RNA substrates such as 4.5S RNA. The protein component plays an auxiliary but essential role in vivo by binding to the 5'-leader sequence and broadening the substrate specificity of the ribozyme.</text>
</comment>
<evidence type="ECO:0000256" key="8">
    <source>
        <dbReference type="NCBIfam" id="TIGR00188"/>
    </source>
</evidence>
<dbReference type="PROSITE" id="PS00648">
    <property type="entry name" value="RIBONUCLEASE_P"/>
    <property type="match status" value="1"/>
</dbReference>
<dbReference type="GO" id="GO:0001682">
    <property type="term" value="P:tRNA 5'-leader removal"/>
    <property type="evidence" value="ECO:0007669"/>
    <property type="project" value="UniProtKB-UniRule"/>
</dbReference>
<dbReference type="InterPro" id="IPR000100">
    <property type="entry name" value="RNase_P"/>
</dbReference>
<dbReference type="Pfam" id="PF00825">
    <property type="entry name" value="Ribonuclease_P"/>
    <property type="match status" value="1"/>
</dbReference>
<comment type="catalytic activity">
    <reaction evidence="7">
        <text>Endonucleolytic cleavage of RNA, removing 5'-extranucleotides from tRNA precursor.</text>
        <dbReference type="EC" id="3.1.26.5"/>
    </reaction>
</comment>
<dbReference type="AlphaFoldDB" id="A0A0A6YD09"/>
<dbReference type="EMBL" id="JSUH01000003">
    <property type="protein sequence ID" value="KHD98367.1"/>
    <property type="molecule type" value="Genomic_DNA"/>
</dbReference>
<feature type="compositionally biased region" description="Low complexity" evidence="9">
    <location>
        <begin position="109"/>
        <end position="125"/>
    </location>
</feature>
<evidence type="ECO:0000256" key="9">
    <source>
        <dbReference type="SAM" id="MobiDB-lite"/>
    </source>
</evidence>